<dbReference type="GO" id="GO:0004222">
    <property type="term" value="F:metalloendopeptidase activity"/>
    <property type="evidence" value="ECO:0007669"/>
    <property type="project" value="InterPro"/>
</dbReference>
<accession>A0A518JM20</accession>
<dbReference type="EMBL" id="CP036348">
    <property type="protein sequence ID" value="QDV66600.1"/>
    <property type="molecule type" value="Genomic_DNA"/>
</dbReference>
<evidence type="ECO:0000256" key="10">
    <source>
        <dbReference type="RuleBase" id="RU003983"/>
    </source>
</evidence>
<feature type="domain" description="Peptidase M48" evidence="12">
    <location>
        <begin position="256"/>
        <end position="421"/>
    </location>
</feature>
<evidence type="ECO:0000256" key="7">
    <source>
        <dbReference type="ARBA" id="ARBA00022989"/>
    </source>
</evidence>
<dbReference type="GO" id="GO:0046872">
    <property type="term" value="F:metal ion binding"/>
    <property type="evidence" value="ECO:0007669"/>
    <property type="project" value="UniProtKB-KW"/>
</dbReference>
<feature type="transmembrane region" description="Helical" evidence="11">
    <location>
        <begin position="194"/>
        <end position="216"/>
    </location>
</feature>
<evidence type="ECO:0000256" key="8">
    <source>
        <dbReference type="ARBA" id="ARBA00023049"/>
    </source>
</evidence>
<evidence type="ECO:0000256" key="5">
    <source>
        <dbReference type="ARBA" id="ARBA00022801"/>
    </source>
</evidence>
<keyword evidence="9 11" id="KW-0472">Membrane</keyword>
<keyword evidence="2 10" id="KW-0645">Protease</keyword>
<protein>
    <submittedName>
        <fullName evidence="13">Peptidase family M48</fullName>
    </submittedName>
</protein>
<feature type="transmembrane region" description="Helical" evidence="11">
    <location>
        <begin position="77"/>
        <end position="95"/>
    </location>
</feature>
<dbReference type="GO" id="GO:0006508">
    <property type="term" value="P:proteolysis"/>
    <property type="evidence" value="ECO:0007669"/>
    <property type="project" value="UniProtKB-KW"/>
</dbReference>
<keyword evidence="4" id="KW-0479">Metal-binding</keyword>
<comment type="similarity">
    <text evidence="10">Belongs to the peptidase M48 family.</text>
</comment>
<dbReference type="Pfam" id="PF01435">
    <property type="entry name" value="Peptidase_M48"/>
    <property type="match status" value="1"/>
</dbReference>
<evidence type="ECO:0000256" key="6">
    <source>
        <dbReference type="ARBA" id="ARBA00022833"/>
    </source>
</evidence>
<evidence type="ECO:0000313" key="14">
    <source>
        <dbReference type="Proteomes" id="UP000315082"/>
    </source>
</evidence>
<keyword evidence="8 10" id="KW-0482">Metalloprotease</keyword>
<dbReference type="Proteomes" id="UP000315082">
    <property type="component" value="Chromosome"/>
</dbReference>
<evidence type="ECO:0000256" key="9">
    <source>
        <dbReference type="ARBA" id="ARBA00023136"/>
    </source>
</evidence>
<dbReference type="RefSeq" id="WP_145089412.1">
    <property type="nucleotide sequence ID" value="NZ_CP036348.1"/>
</dbReference>
<organism evidence="13 14">
    <name type="scientific">Rosistilla carotiformis</name>
    <dbReference type="NCBI Taxonomy" id="2528017"/>
    <lineage>
        <taxon>Bacteria</taxon>
        <taxon>Pseudomonadati</taxon>
        <taxon>Planctomycetota</taxon>
        <taxon>Planctomycetia</taxon>
        <taxon>Pirellulales</taxon>
        <taxon>Pirellulaceae</taxon>
        <taxon>Rosistilla</taxon>
    </lineage>
</organism>
<feature type="transmembrane region" description="Helical" evidence="11">
    <location>
        <begin position="164"/>
        <end position="188"/>
    </location>
</feature>
<keyword evidence="7 11" id="KW-1133">Transmembrane helix</keyword>
<comment type="cofactor">
    <cofactor evidence="10">
        <name>Zn(2+)</name>
        <dbReference type="ChEBI" id="CHEBI:29105"/>
    </cofactor>
    <text evidence="10">Binds 1 zinc ion per subunit.</text>
</comment>
<feature type="transmembrane region" description="Helical" evidence="11">
    <location>
        <begin position="101"/>
        <end position="126"/>
    </location>
</feature>
<evidence type="ECO:0000256" key="1">
    <source>
        <dbReference type="ARBA" id="ARBA00022475"/>
    </source>
</evidence>
<proteinExistence type="inferred from homology"/>
<dbReference type="PANTHER" id="PTHR43221:SF2">
    <property type="entry name" value="PROTEASE HTPX HOMOLOG"/>
    <property type="match status" value="1"/>
</dbReference>
<keyword evidence="5 10" id="KW-0378">Hydrolase</keyword>
<feature type="transmembrane region" description="Helical" evidence="11">
    <location>
        <begin position="327"/>
        <end position="345"/>
    </location>
</feature>
<sequence length="436" mass="47520">MPVYWFALLISVLLSAASADRLLALPSPFVTAFGMVMLWGVMAKGFAILNAQKVLRQKASFDQAARKLSRQLNCLRWLWLPLGAVGLTACGFSQAVEDSPIGASMALGAMGMLIPSLAAVASTWLAERQFSDWVGEAEPVQNAGDSPSRFPTLHAVMESLRLQAAWILLPVLFVFAVIDVVNFGFVGADSQHRWVGGAAGLLCLPFFLPMLIRFIWNTRRCEHDPQSAWLVDVVRASGLRHFRIRRWETEGRICSALVAGFIPGFRMLLLSDALLDRLDRKSTTMVVLHELAHVRRWHIALRMLTLVPTWGIVGFIGSHFAGAPLQQGAVVAAGLLLTLLALRWVSHATELDADRYACSLAARIAAADSGNRLQGAVPASEVDAAYVLASALVDVCSDNPKACRASWMHPSLATRVDRLHRVANPAVSQQSSLQQV</sequence>
<evidence type="ECO:0000256" key="3">
    <source>
        <dbReference type="ARBA" id="ARBA00022692"/>
    </source>
</evidence>
<dbReference type="InterPro" id="IPR001915">
    <property type="entry name" value="Peptidase_M48"/>
</dbReference>
<evidence type="ECO:0000256" key="2">
    <source>
        <dbReference type="ARBA" id="ARBA00022670"/>
    </source>
</evidence>
<evidence type="ECO:0000313" key="13">
    <source>
        <dbReference type="EMBL" id="QDV66600.1"/>
    </source>
</evidence>
<evidence type="ECO:0000259" key="12">
    <source>
        <dbReference type="Pfam" id="PF01435"/>
    </source>
</evidence>
<dbReference type="Gene3D" id="3.30.2010.10">
    <property type="entry name" value="Metalloproteases ('zincins'), catalytic domain"/>
    <property type="match status" value="1"/>
</dbReference>
<dbReference type="KEGG" id="rcf:Poly24_02870"/>
<evidence type="ECO:0000256" key="11">
    <source>
        <dbReference type="SAM" id="Phobius"/>
    </source>
</evidence>
<keyword evidence="6 10" id="KW-0862">Zinc</keyword>
<feature type="transmembrane region" description="Helical" evidence="11">
    <location>
        <begin position="29"/>
        <end position="49"/>
    </location>
</feature>
<evidence type="ECO:0000256" key="4">
    <source>
        <dbReference type="ARBA" id="ARBA00022723"/>
    </source>
</evidence>
<keyword evidence="3 11" id="KW-0812">Transmembrane</keyword>
<dbReference type="OrthoDB" id="264978at2"/>
<keyword evidence="1" id="KW-1003">Cell membrane</keyword>
<reference evidence="13 14" key="1">
    <citation type="submission" date="2019-02" db="EMBL/GenBank/DDBJ databases">
        <title>Deep-cultivation of Planctomycetes and their phenomic and genomic characterization uncovers novel biology.</title>
        <authorList>
            <person name="Wiegand S."/>
            <person name="Jogler M."/>
            <person name="Boedeker C."/>
            <person name="Pinto D."/>
            <person name="Vollmers J."/>
            <person name="Rivas-Marin E."/>
            <person name="Kohn T."/>
            <person name="Peeters S.H."/>
            <person name="Heuer A."/>
            <person name="Rast P."/>
            <person name="Oberbeckmann S."/>
            <person name="Bunk B."/>
            <person name="Jeske O."/>
            <person name="Meyerdierks A."/>
            <person name="Storesund J.E."/>
            <person name="Kallscheuer N."/>
            <person name="Luecker S."/>
            <person name="Lage O.M."/>
            <person name="Pohl T."/>
            <person name="Merkel B.J."/>
            <person name="Hornburger P."/>
            <person name="Mueller R.-W."/>
            <person name="Bruemmer F."/>
            <person name="Labrenz M."/>
            <person name="Spormann A.M."/>
            <person name="Op den Camp H."/>
            <person name="Overmann J."/>
            <person name="Amann R."/>
            <person name="Jetten M.S.M."/>
            <person name="Mascher T."/>
            <person name="Medema M.H."/>
            <person name="Devos D.P."/>
            <person name="Kaster A.-K."/>
            <person name="Ovreas L."/>
            <person name="Rohde M."/>
            <person name="Galperin M.Y."/>
            <person name="Jogler C."/>
        </authorList>
    </citation>
    <scope>NUCLEOTIDE SEQUENCE [LARGE SCALE GENOMIC DNA]</scope>
    <source>
        <strain evidence="13 14">Poly24</strain>
    </source>
</reference>
<dbReference type="InterPro" id="IPR050083">
    <property type="entry name" value="HtpX_protease"/>
</dbReference>
<feature type="transmembrane region" description="Helical" evidence="11">
    <location>
        <begin position="299"/>
        <end position="321"/>
    </location>
</feature>
<name>A0A518JM20_9BACT</name>
<keyword evidence="14" id="KW-1185">Reference proteome</keyword>
<dbReference type="AlphaFoldDB" id="A0A518JM20"/>
<gene>
    <name evidence="13" type="ORF">Poly24_02870</name>
</gene>
<dbReference type="PANTHER" id="PTHR43221">
    <property type="entry name" value="PROTEASE HTPX"/>
    <property type="match status" value="1"/>
</dbReference>